<reference evidence="1" key="1">
    <citation type="submission" date="2021-02" db="EMBL/GenBank/DDBJ databases">
        <authorList>
            <person name="Nowell W R."/>
        </authorList>
    </citation>
    <scope>NUCLEOTIDE SEQUENCE</scope>
</reference>
<evidence type="ECO:0000313" key="2">
    <source>
        <dbReference type="Proteomes" id="UP000663832"/>
    </source>
</evidence>
<evidence type="ECO:0000313" key="1">
    <source>
        <dbReference type="EMBL" id="CAF1084267.1"/>
    </source>
</evidence>
<comment type="caution">
    <text evidence="1">The sequence shown here is derived from an EMBL/GenBank/DDBJ whole genome shotgun (WGS) entry which is preliminary data.</text>
</comment>
<name>A0A814MTH7_9BILA</name>
<proteinExistence type="predicted"/>
<accession>A0A814MTH7</accession>
<protein>
    <recommendedName>
        <fullName evidence="3">RING-type domain-containing protein</fullName>
    </recommendedName>
</protein>
<dbReference type="EMBL" id="CAJNOM010000118">
    <property type="protein sequence ID" value="CAF1084267.1"/>
    <property type="molecule type" value="Genomic_DNA"/>
</dbReference>
<dbReference type="Proteomes" id="UP000663832">
    <property type="component" value="Unassembled WGS sequence"/>
</dbReference>
<gene>
    <name evidence="1" type="ORF">QVE165_LOCUS19401</name>
</gene>
<keyword evidence="2" id="KW-1185">Reference proteome</keyword>
<dbReference type="OrthoDB" id="419317at2759"/>
<evidence type="ECO:0008006" key="3">
    <source>
        <dbReference type="Google" id="ProtNLM"/>
    </source>
</evidence>
<sequence>MKGSKHSGQPKEGYTVNDIKQLVKDKFSSDNFRRMVNGQEIQDNGPVKFAELKKFIHSNTAIYVRQRMNIGSDMESHNTILFALQDELREMSTQSIDSKCMICAEKKQCLKFCCKSIICTECFPNYFIQHRYKPTCLICHEVLVPETCFKTSQFIRSLVQLNKRLSHYI</sequence>
<dbReference type="AlphaFoldDB" id="A0A814MTH7"/>
<organism evidence="1 2">
    <name type="scientific">Adineta steineri</name>
    <dbReference type="NCBI Taxonomy" id="433720"/>
    <lineage>
        <taxon>Eukaryota</taxon>
        <taxon>Metazoa</taxon>
        <taxon>Spiralia</taxon>
        <taxon>Gnathifera</taxon>
        <taxon>Rotifera</taxon>
        <taxon>Eurotatoria</taxon>
        <taxon>Bdelloidea</taxon>
        <taxon>Adinetida</taxon>
        <taxon>Adinetidae</taxon>
        <taxon>Adineta</taxon>
    </lineage>
</organism>